<dbReference type="STRING" id="100816.A0A175W3Z9"/>
<dbReference type="OrthoDB" id="66510at2759"/>
<dbReference type="GO" id="GO:0005634">
    <property type="term" value="C:nucleus"/>
    <property type="evidence" value="ECO:0007669"/>
    <property type="project" value="TreeGrafter"/>
</dbReference>
<dbReference type="EMBL" id="LCTW02000126">
    <property type="protein sequence ID" value="KXX78282.1"/>
    <property type="molecule type" value="Genomic_DNA"/>
</dbReference>
<dbReference type="InterPro" id="IPR019193">
    <property type="entry name" value="UBQ-conj_enz_E2-bd_prot"/>
</dbReference>
<dbReference type="VEuPathDB" id="FungiDB:MMYC01_206491"/>
<dbReference type="Proteomes" id="UP000078237">
    <property type="component" value="Unassembled WGS sequence"/>
</dbReference>
<dbReference type="GO" id="GO:0061630">
    <property type="term" value="F:ubiquitin protein ligase activity"/>
    <property type="evidence" value="ECO:0007669"/>
    <property type="project" value="TreeGrafter"/>
</dbReference>
<proteinExistence type="predicted"/>
<dbReference type="GO" id="GO:0000209">
    <property type="term" value="P:protein polyubiquitination"/>
    <property type="evidence" value="ECO:0007669"/>
    <property type="project" value="TreeGrafter"/>
</dbReference>
<accession>A0A175W3Z9</accession>
<comment type="caution">
    <text evidence="1">The sequence shown here is derived from an EMBL/GenBank/DDBJ whole genome shotgun (WGS) entry which is preliminary data.</text>
</comment>
<dbReference type="GO" id="GO:0000151">
    <property type="term" value="C:ubiquitin ligase complex"/>
    <property type="evidence" value="ECO:0007669"/>
    <property type="project" value="TreeGrafter"/>
</dbReference>
<dbReference type="GO" id="GO:0043161">
    <property type="term" value="P:proteasome-mediated ubiquitin-dependent protein catabolic process"/>
    <property type="evidence" value="ECO:0007669"/>
    <property type="project" value="TreeGrafter"/>
</dbReference>
<evidence type="ECO:0000313" key="1">
    <source>
        <dbReference type="EMBL" id="KXX78282.1"/>
    </source>
</evidence>
<name>A0A175W3Z9_9PEZI</name>
<dbReference type="AlphaFoldDB" id="A0A175W3Z9"/>
<dbReference type="GO" id="GO:0030332">
    <property type="term" value="F:cyclin binding"/>
    <property type="evidence" value="ECO:0007669"/>
    <property type="project" value="TreeGrafter"/>
</dbReference>
<dbReference type="Pfam" id="PF09814">
    <property type="entry name" value="HECT_2"/>
    <property type="match status" value="1"/>
</dbReference>
<dbReference type="GO" id="GO:0006513">
    <property type="term" value="P:protein monoubiquitination"/>
    <property type="evidence" value="ECO:0007669"/>
    <property type="project" value="TreeGrafter"/>
</dbReference>
<dbReference type="GO" id="GO:0051865">
    <property type="term" value="P:protein autoubiquitination"/>
    <property type="evidence" value="ECO:0007669"/>
    <property type="project" value="TreeGrafter"/>
</dbReference>
<reference evidence="1 2" key="1">
    <citation type="journal article" date="2016" name="Genome Announc.">
        <title>Genome Sequence of Madurella mycetomatis mm55, Isolated from a Human Mycetoma Case in Sudan.</title>
        <authorList>
            <person name="Smit S."/>
            <person name="Derks M.F."/>
            <person name="Bervoets S."/>
            <person name="Fahal A."/>
            <person name="van Leeuwen W."/>
            <person name="van Belkum A."/>
            <person name="van de Sande W.W."/>
        </authorList>
    </citation>
    <scope>NUCLEOTIDE SEQUENCE [LARGE SCALE GENOMIC DNA]</scope>
    <source>
        <strain evidence="2">mm55</strain>
    </source>
</reference>
<keyword evidence="2" id="KW-1185">Reference proteome</keyword>
<dbReference type="PANTHER" id="PTHR31531">
    <property type="entry name" value="E3 UBIQUITIN-PROTEIN LIGASE E3D FAMILY MEMBER"/>
    <property type="match status" value="1"/>
</dbReference>
<sequence>MTPQADCSLYAELLVNIRQISLAASLFSPSDASTQVALSADCRTVQLKHRGSVHQLTLPAKVALGSALLPIQDKQKGTTSLSWRLPLDASYIPSSCHHQLDAPSWSATDLRPGSEVACRRCGAVVVPVGAARVWKDLPSENWAEMMEFWHCHKPDHSHHRHDEKDTGRADERSLAARGYGASSAISAQEGVGFVDLTTLLFAESDCRNVTYSLSSYEDGSTDRQSLTAAATIASQAPNLNVFCSSCHTQLGFYHFRTAAATLLKWQISCKSVSGAAPSIPECLAATLTATISRSGSSKSLITPISDTAQEADGKVMHIWVLNSTIVYSSSATVQCTSAIKLLYRLIHHEEAERMLEAVTCEAQEINLPAQALGKVLEHLHQSTSLLPPSEQMFKGWKVGLLTRSEPKVGYSNG</sequence>
<dbReference type="GO" id="GO:0005829">
    <property type="term" value="C:cytosol"/>
    <property type="evidence" value="ECO:0007669"/>
    <property type="project" value="TreeGrafter"/>
</dbReference>
<protein>
    <submittedName>
        <fullName evidence="1">Nipped-B-like protein A</fullName>
    </submittedName>
</protein>
<organism evidence="1 2">
    <name type="scientific">Madurella mycetomatis</name>
    <dbReference type="NCBI Taxonomy" id="100816"/>
    <lineage>
        <taxon>Eukaryota</taxon>
        <taxon>Fungi</taxon>
        <taxon>Dikarya</taxon>
        <taxon>Ascomycota</taxon>
        <taxon>Pezizomycotina</taxon>
        <taxon>Sordariomycetes</taxon>
        <taxon>Sordariomycetidae</taxon>
        <taxon>Sordariales</taxon>
        <taxon>Sordariales incertae sedis</taxon>
        <taxon>Madurella</taxon>
    </lineage>
</organism>
<dbReference type="GO" id="GO:0031624">
    <property type="term" value="F:ubiquitin conjugating enzyme binding"/>
    <property type="evidence" value="ECO:0007669"/>
    <property type="project" value="TreeGrafter"/>
</dbReference>
<dbReference type="PANTHER" id="PTHR31531:SF2">
    <property type="entry name" value="E3 UBIQUITIN-PROTEIN LIGASE E3D"/>
    <property type="match status" value="1"/>
</dbReference>
<evidence type="ECO:0000313" key="2">
    <source>
        <dbReference type="Proteomes" id="UP000078237"/>
    </source>
</evidence>
<gene>
    <name evidence="1" type="ORF">MMYC01_206491</name>
</gene>